<name>A0A4U8UW46_STECR</name>
<dbReference type="AlphaFoldDB" id="A0A4U8UW46"/>
<sequence length="86" mass="9830">MTENRSSPSRVAEVVAGLFESFRKVRRLPSQYKWCRRATVAQLVAEECSNSSLSPCRPATGRRQSWTQRHEFEHPVTVAVAVVHEF</sequence>
<keyword evidence="2" id="KW-1185">Reference proteome</keyword>
<reference evidence="1 2" key="1">
    <citation type="journal article" date="2015" name="Genome Biol.">
        <title>Comparative genomics of Steinernema reveals deeply conserved gene regulatory networks.</title>
        <authorList>
            <person name="Dillman A.R."/>
            <person name="Macchietto M."/>
            <person name="Porter C.F."/>
            <person name="Rogers A."/>
            <person name="Williams B."/>
            <person name="Antoshechkin I."/>
            <person name="Lee M.M."/>
            <person name="Goodwin Z."/>
            <person name="Lu X."/>
            <person name="Lewis E.E."/>
            <person name="Goodrich-Blair H."/>
            <person name="Stock S.P."/>
            <person name="Adams B.J."/>
            <person name="Sternberg P.W."/>
            <person name="Mortazavi A."/>
        </authorList>
    </citation>
    <scope>NUCLEOTIDE SEQUENCE [LARGE SCALE GENOMIC DNA]</scope>
    <source>
        <strain evidence="1 2">ALL</strain>
    </source>
</reference>
<protein>
    <submittedName>
        <fullName evidence="1">Uncharacterized protein</fullName>
    </submittedName>
</protein>
<gene>
    <name evidence="1" type="ORF">L596_004503</name>
</gene>
<comment type="caution">
    <text evidence="1">The sequence shown here is derived from an EMBL/GenBank/DDBJ whole genome shotgun (WGS) entry which is preliminary data.</text>
</comment>
<evidence type="ECO:0000313" key="2">
    <source>
        <dbReference type="Proteomes" id="UP000298663"/>
    </source>
</evidence>
<proteinExistence type="predicted"/>
<dbReference type="Proteomes" id="UP000298663">
    <property type="component" value="Unassembled WGS sequence"/>
</dbReference>
<accession>A0A4U8UW46</accession>
<dbReference type="EMBL" id="AZBU02000001">
    <property type="protein sequence ID" value="TMS37606.1"/>
    <property type="molecule type" value="Genomic_DNA"/>
</dbReference>
<evidence type="ECO:0000313" key="1">
    <source>
        <dbReference type="EMBL" id="TMS37606.1"/>
    </source>
</evidence>
<reference evidence="1 2" key="2">
    <citation type="journal article" date="2019" name="G3 (Bethesda)">
        <title>Hybrid Assembly of the Genome of the Entomopathogenic Nematode Steinernema carpocapsae Identifies the X-Chromosome.</title>
        <authorList>
            <person name="Serra L."/>
            <person name="Macchietto M."/>
            <person name="Macias-Munoz A."/>
            <person name="McGill C.J."/>
            <person name="Rodriguez I.M."/>
            <person name="Rodriguez B."/>
            <person name="Murad R."/>
            <person name="Mortazavi A."/>
        </authorList>
    </citation>
    <scope>NUCLEOTIDE SEQUENCE [LARGE SCALE GENOMIC DNA]</scope>
    <source>
        <strain evidence="1 2">ALL</strain>
    </source>
</reference>
<organism evidence="1 2">
    <name type="scientific">Steinernema carpocapsae</name>
    <name type="common">Entomopathogenic nematode</name>
    <dbReference type="NCBI Taxonomy" id="34508"/>
    <lineage>
        <taxon>Eukaryota</taxon>
        <taxon>Metazoa</taxon>
        <taxon>Ecdysozoa</taxon>
        <taxon>Nematoda</taxon>
        <taxon>Chromadorea</taxon>
        <taxon>Rhabditida</taxon>
        <taxon>Tylenchina</taxon>
        <taxon>Panagrolaimomorpha</taxon>
        <taxon>Strongyloidoidea</taxon>
        <taxon>Steinernematidae</taxon>
        <taxon>Steinernema</taxon>
    </lineage>
</organism>